<protein>
    <recommendedName>
        <fullName evidence="5">Probable membrane transporter protein</fullName>
    </recommendedName>
</protein>
<keyword evidence="4 5" id="KW-0472">Membrane</keyword>
<dbReference type="Pfam" id="PF01925">
    <property type="entry name" value="TauE"/>
    <property type="match status" value="1"/>
</dbReference>
<proteinExistence type="inferred from homology"/>
<dbReference type="PANTHER" id="PTHR43483:SF3">
    <property type="entry name" value="MEMBRANE TRANSPORTER PROTEIN HI_0806-RELATED"/>
    <property type="match status" value="1"/>
</dbReference>
<keyword evidence="5" id="KW-1003">Cell membrane</keyword>
<feature type="transmembrane region" description="Helical" evidence="5">
    <location>
        <begin position="53"/>
        <end position="74"/>
    </location>
</feature>
<comment type="subcellular location">
    <subcellularLocation>
        <location evidence="5">Cell membrane</location>
        <topology evidence="5">Multi-pass membrane protein</topology>
    </subcellularLocation>
    <subcellularLocation>
        <location evidence="1">Membrane</location>
        <topology evidence="1">Multi-pass membrane protein</topology>
    </subcellularLocation>
</comment>
<feature type="transmembrane region" description="Helical" evidence="5">
    <location>
        <begin position="181"/>
        <end position="205"/>
    </location>
</feature>
<evidence type="ECO:0000313" key="7">
    <source>
        <dbReference type="Proteomes" id="UP000680348"/>
    </source>
</evidence>
<dbReference type="PANTHER" id="PTHR43483">
    <property type="entry name" value="MEMBRANE TRANSPORTER PROTEIN HI_0806-RELATED"/>
    <property type="match status" value="1"/>
</dbReference>
<sequence>MSDPSTLSALITALAVAGAAIGFLAGLFGVGGGAISVPIFYEIFGVLGYKPEVAMPLAVGTSLAVIVPTSISSARGHYLKGAVDMALLRIWAVPVLIGVLVGAAIARYADPAVFQAVFIGVAGLNAVKLLTGGKGWRLRDELPERGVLSIYGALIGLVSSLMGIGGGAVSNLAMTLHGVPIHRAVSTAAGVGVLIAIPGTIGYMLAGAGRPDLPPDAIGFVSLATFALTIPTSLLTTRLGVSLAHSLSRRMLETAFGVFLLLVCSRFVWGIVS</sequence>
<evidence type="ECO:0000313" key="6">
    <source>
        <dbReference type="EMBL" id="MBS3651205.1"/>
    </source>
</evidence>
<feature type="transmembrane region" description="Helical" evidence="5">
    <location>
        <begin position="86"/>
        <end position="106"/>
    </location>
</feature>
<dbReference type="EMBL" id="JAGWCR010000012">
    <property type="protein sequence ID" value="MBS3651205.1"/>
    <property type="molecule type" value="Genomic_DNA"/>
</dbReference>
<dbReference type="AlphaFoldDB" id="A0A942E4V8"/>
<organism evidence="6 7">
    <name type="scientific">Pseudaminobacter soli</name>
    <name type="common">ex Zhang et al. 2022</name>
    <dbReference type="NCBI Taxonomy" id="2831468"/>
    <lineage>
        <taxon>Bacteria</taxon>
        <taxon>Pseudomonadati</taxon>
        <taxon>Pseudomonadota</taxon>
        <taxon>Alphaproteobacteria</taxon>
        <taxon>Hyphomicrobiales</taxon>
        <taxon>Phyllobacteriaceae</taxon>
        <taxon>Pseudaminobacter</taxon>
    </lineage>
</organism>
<dbReference type="GO" id="GO:0005886">
    <property type="term" value="C:plasma membrane"/>
    <property type="evidence" value="ECO:0007669"/>
    <property type="project" value="UniProtKB-SubCell"/>
</dbReference>
<evidence type="ECO:0000256" key="2">
    <source>
        <dbReference type="ARBA" id="ARBA00022692"/>
    </source>
</evidence>
<keyword evidence="2 5" id="KW-0812">Transmembrane</keyword>
<evidence type="ECO:0000256" key="3">
    <source>
        <dbReference type="ARBA" id="ARBA00022989"/>
    </source>
</evidence>
<keyword evidence="3 5" id="KW-1133">Transmembrane helix</keyword>
<comment type="caution">
    <text evidence="6">The sequence shown here is derived from an EMBL/GenBank/DDBJ whole genome shotgun (WGS) entry which is preliminary data.</text>
</comment>
<keyword evidence="7" id="KW-1185">Reference proteome</keyword>
<evidence type="ECO:0000256" key="1">
    <source>
        <dbReference type="ARBA" id="ARBA00004141"/>
    </source>
</evidence>
<comment type="similarity">
    <text evidence="5">Belongs to the 4-toluene sulfonate uptake permease (TSUP) (TC 2.A.102) family.</text>
</comment>
<name>A0A942E4V8_9HYPH</name>
<gene>
    <name evidence="6" type="ORF">KEU06_21560</name>
</gene>
<dbReference type="InterPro" id="IPR002781">
    <property type="entry name" value="TM_pro_TauE-like"/>
</dbReference>
<evidence type="ECO:0000256" key="4">
    <source>
        <dbReference type="ARBA" id="ARBA00023136"/>
    </source>
</evidence>
<feature type="transmembrane region" description="Helical" evidence="5">
    <location>
        <begin position="255"/>
        <end position="272"/>
    </location>
</feature>
<feature type="transmembrane region" description="Helical" evidence="5">
    <location>
        <begin position="150"/>
        <end position="169"/>
    </location>
</feature>
<reference evidence="6" key="1">
    <citation type="submission" date="2021-04" db="EMBL/GenBank/DDBJ databases">
        <title>Pseudaminobacter soli sp. nov., isolated from paddy soil contaminated by heavy metals.</title>
        <authorList>
            <person name="Zhang K."/>
        </authorList>
    </citation>
    <scope>NUCLEOTIDE SEQUENCE</scope>
    <source>
        <strain evidence="6">19-2017</strain>
    </source>
</reference>
<dbReference type="Proteomes" id="UP000680348">
    <property type="component" value="Unassembled WGS sequence"/>
</dbReference>
<accession>A0A942E4V8</accession>
<feature type="transmembrane region" description="Helical" evidence="5">
    <location>
        <begin position="112"/>
        <end position="130"/>
    </location>
</feature>
<evidence type="ECO:0000256" key="5">
    <source>
        <dbReference type="RuleBase" id="RU363041"/>
    </source>
</evidence>
<feature type="transmembrane region" description="Helical" evidence="5">
    <location>
        <begin position="217"/>
        <end position="235"/>
    </location>
</feature>
<feature type="transmembrane region" description="Helical" evidence="5">
    <location>
        <begin position="12"/>
        <end position="41"/>
    </location>
</feature>